<gene>
    <name evidence="2" type="ORF">BU26DRAFT_230201</name>
</gene>
<organism evidence="2 3">
    <name type="scientific">Trematosphaeria pertusa</name>
    <dbReference type="NCBI Taxonomy" id="390896"/>
    <lineage>
        <taxon>Eukaryota</taxon>
        <taxon>Fungi</taxon>
        <taxon>Dikarya</taxon>
        <taxon>Ascomycota</taxon>
        <taxon>Pezizomycotina</taxon>
        <taxon>Dothideomycetes</taxon>
        <taxon>Pleosporomycetidae</taxon>
        <taxon>Pleosporales</taxon>
        <taxon>Massarineae</taxon>
        <taxon>Trematosphaeriaceae</taxon>
        <taxon>Trematosphaeria</taxon>
    </lineage>
</organism>
<evidence type="ECO:0000313" key="2">
    <source>
        <dbReference type="EMBL" id="KAF2253817.1"/>
    </source>
</evidence>
<sequence length="74" mass="8206">MGRNGTAGVSGWTHFRRFLVFFVRFAQAPIPCSCGRDFGMVYAMDHLSIVISFEKVSVVIGDLADGFLTARIYV</sequence>
<keyword evidence="3" id="KW-1185">Reference proteome</keyword>
<feature type="signal peptide" evidence="1">
    <location>
        <begin position="1"/>
        <end position="28"/>
    </location>
</feature>
<keyword evidence="1" id="KW-0732">Signal</keyword>
<proteinExistence type="predicted"/>
<protein>
    <submittedName>
        <fullName evidence="2">Uncharacterized protein</fullName>
    </submittedName>
</protein>
<dbReference type="Proteomes" id="UP000800094">
    <property type="component" value="Unassembled WGS sequence"/>
</dbReference>
<dbReference type="AlphaFoldDB" id="A0A6A6IUL6"/>
<evidence type="ECO:0000313" key="3">
    <source>
        <dbReference type="Proteomes" id="UP000800094"/>
    </source>
</evidence>
<name>A0A6A6IUL6_9PLEO</name>
<reference evidence="2" key="1">
    <citation type="journal article" date="2020" name="Stud. Mycol.">
        <title>101 Dothideomycetes genomes: a test case for predicting lifestyles and emergence of pathogens.</title>
        <authorList>
            <person name="Haridas S."/>
            <person name="Albert R."/>
            <person name="Binder M."/>
            <person name="Bloem J."/>
            <person name="Labutti K."/>
            <person name="Salamov A."/>
            <person name="Andreopoulos B."/>
            <person name="Baker S."/>
            <person name="Barry K."/>
            <person name="Bills G."/>
            <person name="Bluhm B."/>
            <person name="Cannon C."/>
            <person name="Castanera R."/>
            <person name="Culley D."/>
            <person name="Daum C."/>
            <person name="Ezra D."/>
            <person name="Gonzalez J."/>
            <person name="Henrissat B."/>
            <person name="Kuo A."/>
            <person name="Liang C."/>
            <person name="Lipzen A."/>
            <person name="Lutzoni F."/>
            <person name="Magnuson J."/>
            <person name="Mondo S."/>
            <person name="Nolan M."/>
            <person name="Ohm R."/>
            <person name="Pangilinan J."/>
            <person name="Park H.-J."/>
            <person name="Ramirez L."/>
            <person name="Alfaro M."/>
            <person name="Sun H."/>
            <person name="Tritt A."/>
            <person name="Yoshinaga Y."/>
            <person name="Zwiers L.-H."/>
            <person name="Turgeon B."/>
            <person name="Goodwin S."/>
            <person name="Spatafora J."/>
            <person name="Crous P."/>
            <person name="Grigoriev I."/>
        </authorList>
    </citation>
    <scope>NUCLEOTIDE SEQUENCE</scope>
    <source>
        <strain evidence="2">CBS 122368</strain>
    </source>
</reference>
<accession>A0A6A6IUL6</accession>
<dbReference type="EMBL" id="ML987191">
    <property type="protein sequence ID" value="KAF2253817.1"/>
    <property type="molecule type" value="Genomic_DNA"/>
</dbReference>
<feature type="chain" id="PRO_5025381225" evidence="1">
    <location>
        <begin position="29"/>
        <end position="74"/>
    </location>
</feature>
<evidence type="ECO:0000256" key="1">
    <source>
        <dbReference type="SAM" id="SignalP"/>
    </source>
</evidence>
<dbReference type="GeneID" id="54574185"/>
<dbReference type="RefSeq" id="XP_033688821.1">
    <property type="nucleotide sequence ID" value="XM_033820855.1"/>
</dbReference>